<dbReference type="Proteomes" id="UP000194127">
    <property type="component" value="Unassembled WGS sequence"/>
</dbReference>
<dbReference type="STRING" id="670580.A0A1X6MYN3"/>
<comment type="similarity">
    <text evidence="1">Belongs to the peptidase A1 family.</text>
</comment>
<dbReference type="PROSITE" id="PS51767">
    <property type="entry name" value="PEPTIDASE_A1"/>
    <property type="match status" value="1"/>
</dbReference>
<reference evidence="3 4" key="1">
    <citation type="submission" date="2017-04" db="EMBL/GenBank/DDBJ databases">
        <title>Genome Sequence of the Model Brown-Rot Fungus Postia placenta SB12.</title>
        <authorList>
            <consortium name="DOE Joint Genome Institute"/>
            <person name="Gaskell J."/>
            <person name="Kersten P."/>
            <person name="Larrondo L.F."/>
            <person name="Canessa P."/>
            <person name="Martinez D."/>
            <person name="Hibbett D."/>
            <person name="Schmoll M."/>
            <person name="Kubicek C.P."/>
            <person name="Martinez A.T."/>
            <person name="Yadav J."/>
            <person name="Master E."/>
            <person name="Magnuson J.K."/>
            <person name="James T."/>
            <person name="Yaver D."/>
            <person name="Berka R."/>
            <person name="Labutti K."/>
            <person name="Lipzen A."/>
            <person name="Aerts A."/>
            <person name="Barry K."/>
            <person name="Henrissat B."/>
            <person name="Blanchette R."/>
            <person name="Grigoriev I."/>
            <person name="Cullen D."/>
        </authorList>
    </citation>
    <scope>NUCLEOTIDE SEQUENCE [LARGE SCALE GENOMIC DNA]</scope>
    <source>
        <strain evidence="3 4">MAD-698-R-SB12</strain>
    </source>
</reference>
<dbReference type="PANTHER" id="PTHR47966">
    <property type="entry name" value="BETA-SITE APP-CLEAVING ENZYME, ISOFORM A-RELATED"/>
    <property type="match status" value="1"/>
</dbReference>
<feature type="domain" description="Peptidase A1" evidence="2">
    <location>
        <begin position="582"/>
        <end position="874"/>
    </location>
</feature>
<dbReference type="Pfam" id="PF00026">
    <property type="entry name" value="Asp"/>
    <property type="match status" value="2"/>
</dbReference>
<dbReference type="AlphaFoldDB" id="A0A1X6MYN3"/>
<keyword evidence="4" id="KW-1185">Reference proteome</keyword>
<dbReference type="InterPro" id="IPR033121">
    <property type="entry name" value="PEPTIDASE_A1"/>
</dbReference>
<dbReference type="InterPro" id="IPR001461">
    <property type="entry name" value="Aspartic_peptidase_A1"/>
</dbReference>
<dbReference type="SUPFAM" id="SSF50630">
    <property type="entry name" value="Acid proteases"/>
    <property type="match status" value="1"/>
</dbReference>
<name>A0A1X6MYN3_9APHY</name>
<dbReference type="PANTHER" id="PTHR47966:SF51">
    <property type="entry name" value="BETA-SITE APP-CLEAVING ENZYME, ISOFORM A-RELATED"/>
    <property type="match status" value="1"/>
</dbReference>
<dbReference type="GO" id="GO:0006508">
    <property type="term" value="P:proteolysis"/>
    <property type="evidence" value="ECO:0007669"/>
    <property type="project" value="InterPro"/>
</dbReference>
<gene>
    <name evidence="3" type="ORF">POSPLADRAFT_1047565</name>
</gene>
<proteinExistence type="inferred from homology"/>
<evidence type="ECO:0000259" key="2">
    <source>
        <dbReference type="PROSITE" id="PS51767"/>
    </source>
</evidence>
<dbReference type="InterPro" id="IPR021109">
    <property type="entry name" value="Peptidase_aspartic_dom_sf"/>
</dbReference>
<evidence type="ECO:0000313" key="4">
    <source>
        <dbReference type="Proteomes" id="UP000194127"/>
    </source>
</evidence>
<dbReference type="EMBL" id="KZ110599">
    <property type="protein sequence ID" value="OSX61352.1"/>
    <property type="molecule type" value="Genomic_DNA"/>
</dbReference>
<accession>A0A1X6MYN3</accession>
<evidence type="ECO:0000256" key="1">
    <source>
        <dbReference type="ARBA" id="ARBA00007447"/>
    </source>
</evidence>
<dbReference type="CDD" id="cd05471">
    <property type="entry name" value="pepsin_like"/>
    <property type="match status" value="1"/>
</dbReference>
<dbReference type="GeneID" id="36324272"/>
<sequence length="947" mass="104882">MSSVSIVGPKLQRRGYLRARQAHMAELERPKVRTVSGKESDSIKSVGMCVFNPIGIRVPEDRQCAQSRPRGSNRENVGILPCYNFPSQVYVHILERIYVQKRPDCPRKPRGMKVVSAHTWEELEGGRCYARYTIIRRIEMEFCETRRSRCSNDATIRNNTEFGRGSDLGSTTLNDRSEVDCPEGDEVRKEELVTECRRQSRVTRDVYIITTASIDAQCADPIGIPSETHERICFEVAVGLLWDNICFPAGYTFDWMDVSYYMPAYFINLKGPSLRIYCFRHGETVRERTRFSADPPSCIRLTALIQCPYNIPDPFSINVTQRRQENNLGRPQDGKFRQSTSLWACHNSVSYGSEARIKPMSLVFSVTALDNLRARLLSNDFASLWRGQQDPLIFSALAKLLSPAAIPQLFASPSLAYLALWKAGCDSLLSLSLRLMVRSPARRILAGRYSNDLAEMGGFRGRLPSSGAGVPALASIEPGSRSPDISRGHFASLFREQLPVVSIWDSDYKPISRDDVPVDWTRECKSDSYIPTQECVVDADPAKDRHSHSVLNYYMTIWAPMTPATAITAQRLLRLIISISAHTARREIVVSGKSFEVMLDTGSHDFWLASASGITNYTNTSVSATLDYLQDTGIASSISGFTLLADTQFANFTVHDQAFLADVVNASAFLEDINAHDGFLGLAPPTANGTISLALQKANVTVSNGSSILENIFAQNPDVEPQFTMLMSRNDGVQTTSGGIFTLGNPLPEYANITDQPILPIVNTTTGRQHWTVMIDSIIFNNDTIPMNFSAVLDSSIFTSMTELAFVIGGITYPVDPLDLVAPFGWFTNGTVACGGTFVTVDNGDTSPTMVLGQTFLRNAYALYNLNPTGNGNKNTTLPFVQLLSVTDAEEAAANYTAQNNARLEAYAAAHGFKYVAQSSSQESQIKQIRRWMLLVGFMTFVHLISL</sequence>
<evidence type="ECO:0000313" key="3">
    <source>
        <dbReference type="EMBL" id="OSX61352.1"/>
    </source>
</evidence>
<organism evidence="3 4">
    <name type="scientific">Postia placenta MAD-698-R-SB12</name>
    <dbReference type="NCBI Taxonomy" id="670580"/>
    <lineage>
        <taxon>Eukaryota</taxon>
        <taxon>Fungi</taxon>
        <taxon>Dikarya</taxon>
        <taxon>Basidiomycota</taxon>
        <taxon>Agaricomycotina</taxon>
        <taxon>Agaricomycetes</taxon>
        <taxon>Polyporales</taxon>
        <taxon>Adustoporiaceae</taxon>
        <taxon>Rhodonia</taxon>
    </lineage>
</organism>
<dbReference type="Gene3D" id="2.40.70.10">
    <property type="entry name" value="Acid Proteases"/>
    <property type="match status" value="2"/>
</dbReference>
<dbReference type="RefSeq" id="XP_024338146.1">
    <property type="nucleotide sequence ID" value="XM_024479322.1"/>
</dbReference>
<protein>
    <recommendedName>
        <fullName evidence="2">Peptidase A1 domain-containing protein</fullName>
    </recommendedName>
</protein>
<dbReference type="InterPro" id="IPR034164">
    <property type="entry name" value="Pepsin-like_dom"/>
</dbReference>
<dbReference type="OrthoDB" id="15189at2759"/>
<dbReference type="GO" id="GO:0004190">
    <property type="term" value="F:aspartic-type endopeptidase activity"/>
    <property type="evidence" value="ECO:0007669"/>
    <property type="project" value="InterPro"/>
</dbReference>